<organism evidence="8 9">
    <name type="scientific">Saccharopolyspora cebuensis</name>
    <dbReference type="NCBI Taxonomy" id="418759"/>
    <lineage>
        <taxon>Bacteria</taxon>
        <taxon>Bacillati</taxon>
        <taxon>Actinomycetota</taxon>
        <taxon>Actinomycetes</taxon>
        <taxon>Pseudonocardiales</taxon>
        <taxon>Pseudonocardiaceae</taxon>
        <taxon>Saccharopolyspora</taxon>
    </lineage>
</organism>
<feature type="transmembrane region" description="Helical" evidence="6">
    <location>
        <begin position="33"/>
        <end position="52"/>
    </location>
</feature>
<dbReference type="PANTHER" id="PTHR38459:SF1">
    <property type="entry name" value="PROPHAGE BACTOPRENOL-LINKED GLUCOSE TRANSLOCASE HOMOLOG"/>
    <property type="match status" value="1"/>
</dbReference>
<sequence>MSFLKFIVVGVPNTVVHYAVYLVMWLWTPYLVAHLIAATVAMSVSYLLNCRYTFGVRPTLRKFLLYPLSNVTNLALSTAAVWALVEGFGVDSRIATLVGGVVAVPATFLVSRAILVRPAPREAEPARTAPE</sequence>
<dbReference type="PANTHER" id="PTHR38459">
    <property type="entry name" value="PROPHAGE BACTOPRENOL-LINKED GLUCOSE TRANSLOCASE HOMOLOG"/>
    <property type="match status" value="1"/>
</dbReference>
<evidence type="ECO:0000313" key="8">
    <source>
        <dbReference type="EMBL" id="MEY8041833.1"/>
    </source>
</evidence>
<evidence type="ECO:0000259" key="7">
    <source>
        <dbReference type="Pfam" id="PF04138"/>
    </source>
</evidence>
<feature type="transmembrane region" description="Helical" evidence="6">
    <location>
        <begin position="7"/>
        <end position="27"/>
    </location>
</feature>
<keyword evidence="4 6" id="KW-1133">Transmembrane helix</keyword>
<keyword evidence="9" id="KW-1185">Reference proteome</keyword>
<keyword evidence="5 6" id="KW-0472">Membrane</keyword>
<comment type="similarity">
    <text evidence="2">Belongs to the GtrA family.</text>
</comment>
<dbReference type="InterPro" id="IPR007267">
    <property type="entry name" value="GtrA_DPMS_TM"/>
</dbReference>
<dbReference type="InterPro" id="IPR051401">
    <property type="entry name" value="GtrA_CellWall_Glycosyl"/>
</dbReference>
<dbReference type="Proteomes" id="UP001564626">
    <property type="component" value="Unassembled WGS sequence"/>
</dbReference>
<keyword evidence="3 6" id="KW-0812">Transmembrane</keyword>
<comment type="subcellular location">
    <subcellularLocation>
        <location evidence="1">Membrane</location>
        <topology evidence="1">Multi-pass membrane protein</topology>
    </subcellularLocation>
</comment>
<reference evidence="8 9" key="1">
    <citation type="submission" date="2024-08" db="EMBL/GenBank/DDBJ databases">
        <title>Genome mining of Saccharopolyspora cebuensis PGLac3 from Nigerian medicinal plant.</title>
        <authorList>
            <person name="Ezeobiora C.E."/>
            <person name="Igbokwe N.H."/>
            <person name="Amin D.H."/>
            <person name="Mendie U.E."/>
        </authorList>
    </citation>
    <scope>NUCLEOTIDE SEQUENCE [LARGE SCALE GENOMIC DNA]</scope>
    <source>
        <strain evidence="8 9">PGLac3</strain>
    </source>
</reference>
<feature type="domain" description="GtrA/DPMS transmembrane" evidence="7">
    <location>
        <begin position="5"/>
        <end position="114"/>
    </location>
</feature>
<feature type="transmembrane region" description="Helical" evidence="6">
    <location>
        <begin position="97"/>
        <end position="115"/>
    </location>
</feature>
<evidence type="ECO:0000256" key="6">
    <source>
        <dbReference type="SAM" id="Phobius"/>
    </source>
</evidence>
<dbReference type="Pfam" id="PF04138">
    <property type="entry name" value="GtrA_DPMS_TM"/>
    <property type="match status" value="1"/>
</dbReference>
<dbReference type="EMBL" id="JBGEHV010000043">
    <property type="protein sequence ID" value="MEY8041833.1"/>
    <property type="molecule type" value="Genomic_DNA"/>
</dbReference>
<gene>
    <name evidence="8" type="ORF">AB8O55_20685</name>
</gene>
<protein>
    <submittedName>
        <fullName evidence="8">GtrA family protein</fullName>
    </submittedName>
</protein>
<name>A0ABV4CL74_9PSEU</name>
<evidence type="ECO:0000256" key="3">
    <source>
        <dbReference type="ARBA" id="ARBA00022692"/>
    </source>
</evidence>
<accession>A0ABV4CL74</accession>
<dbReference type="RefSeq" id="WP_345361517.1">
    <property type="nucleotide sequence ID" value="NZ_BAABII010000005.1"/>
</dbReference>
<comment type="caution">
    <text evidence="8">The sequence shown here is derived from an EMBL/GenBank/DDBJ whole genome shotgun (WGS) entry which is preliminary data.</text>
</comment>
<evidence type="ECO:0000256" key="5">
    <source>
        <dbReference type="ARBA" id="ARBA00023136"/>
    </source>
</evidence>
<evidence type="ECO:0000313" key="9">
    <source>
        <dbReference type="Proteomes" id="UP001564626"/>
    </source>
</evidence>
<evidence type="ECO:0000256" key="2">
    <source>
        <dbReference type="ARBA" id="ARBA00009399"/>
    </source>
</evidence>
<feature type="transmembrane region" description="Helical" evidence="6">
    <location>
        <begin position="64"/>
        <end position="85"/>
    </location>
</feature>
<evidence type="ECO:0000256" key="1">
    <source>
        <dbReference type="ARBA" id="ARBA00004141"/>
    </source>
</evidence>
<proteinExistence type="inferred from homology"/>
<evidence type="ECO:0000256" key="4">
    <source>
        <dbReference type="ARBA" id="ARBA00022989"/>
    </source>
</evidence>